<name>A0A2T4BXL7_TRILO</name>
<evidence type="ECO:0000256" key="1">
    <source>
        <dbReference type="SAM" id="MobiDB-lite"/>
    </source>
</evidence>
<keyword evidence="3" id="KW-1185">Reference proteome</keyword>
<feature type="region of interest" description="Disordered" evidence="1">
    <location>
        <begin position="1"/>
        <end position="31"/>
    </location>
</feature>
<accession>A0A2T4BXL7</accession>
<dbReference type="EMBL" id="KZ679137">
    <property type="protein sequence ID" value="PTB74022.1"/>
    <property type="molecule type" value="Genomic_DNA"/>
</dbReference>
<proteinExistence type="predicted"/>
<feature type="compositionally biased region" description="Polar residues" evidence="1">
    <location>
        <begin position="63"/>
        <end position="78"/>
    </location>
</feature>
<protein>
    <submittedName>
        <fullName evidence="2">Uncharacterized protein</fullName>
    </submittedName>
</protein>
<feature type="region of interest" description="Disordered" evidence="1">
    <location>
        <begin position="59"/>
        <end position="78"/>
    </location>
</feature>
<dbReference type="Proteomes" id="UP000240760">
    <property type="component" value="Unassembled WGS sequence"/>
</dbReference>
<evidence type="ECO:0000313" key="3">
    <source>
        <dbReference type="Proteomes" id="UP000240760"/>
    </source>
</evidence>
<feature type="compositionally biased region" description="Polar residues" evidence="1">
    <location>
        <begin position="1"/>
        <end position="13"/>
    </location>
</feature>
<gene>
    <name evidence="2" type="ORF">M440DRAFT_1404230</name>
</gene>
<evidence type="ECO:0000313" key="2">
    <source>
        <dbReference type="EMBL" id="PTB74022.1"/>
    </source>
</evidence>
<organism evidence="2 3">
    <name type="scientific">Trichoderma longibrachiatum ATCC 18648</name>
    <dbReference type="NCBI Taxonomy" id="983965"/>
    <lineage>
        <taxon>Eukaryota</taxon>
        <taxon>Fungi</taxon>
        <taxon>Dikarya</taxon>
        <taxon>Ascomycota</taxon>
        <taxon>Pezizomycotina</taxon>
        <taxon>Sordariomycetes</taxon>
        <taxon>Hypocreomycetidae</taxon>
        <taxon>Hypocreales</taxon>
        <taxon>Hypocreaceae</taxon>
        <taxon>Trichoderma</taxon>
    </lineage>
</organism>
<reference evidence="2 3" key="1">
    <citation type="submission" date="2016-07" db="EMBL/GenBank/DDBJ databases">
        <title>Multiple horizontal gene transfer events from other fungi enriched the ability of initially mycotrophic Trichoderma (Ascomycota) to feed on dead plant biomass.</title>
        <authorList>
            <consortium name="DOE Joint Genome Institute"/>
            <person name="Aerts A."/>
            <person name="Atanasova L."/>
            <person name="Chenthamara K."/>
            <person name="Zhang J."/>
            <person name="Grujic M."/>
            <person name="Henrissat B."/>
            <person name="Kuo A."/>
            <person name="Salamov A."/>
            <person name="Lipzen A."/>
            <person name="Labutti K."/>
            <person name="Barry K."/>
            <person name="Miao Y."/>
            <person name="Rahimi M.J."/>
            <person name="Shen Q."/>
            <person name="Grigoriev I.V."/>
            <person name="Kubicek C.P."/>
            <person name="Druzhinina I.S."/>
        </authorList>
    </citation>
    <scope>NUCLEOTIDE SEQUENCE [LARGE SCALE GENOMIC DNA]</scope>
    <source>
        <strain evidence="2 3">ATCC 18648</strain>
    </source>
</reference>
<sequence>MPKQSNSARNNLPLSKVASRHHHPLALARKPMHDLQTTSVWHLSVTPSPAPPLINRIPALSPFNLSTSSPSISRSKET</sequence>
<dbReference type="AlphaFoldDB" id="A0A2T4BXL7"/>